<dbReference type="Gene3D" id="2.60.120.260">
    <property type="entry name" value="Galactose-binding domain-like"/>
    <property type="match status" value="1"/>
</dbReference>
<accession>A0ABW7QE68</accession>
<keyword evidence="6" id="KW-1185">Reference proteome</keyword>
<dbReference type="SUPFAM" id="SSF52279">
    <property type="entry name" value="Beta-D-glucan exohydrolase, C-terminal domain"/>
    <property type="match status" value="1"/>
</dbReference>
<comment type="similarity">
    <text evidence="1">Belongs to the glycosyl hydrolase 3 family.</text>
</comment>
<dbReference type="InterPro" id="IPR001764">
    <property type="entry name" value="Glyco_hydro_3_N"/>
</dbReference>
<dbReference type="InterPro" id="IPR050288">
    <property type="entry name" value="Cellulose_deg_GH3"/>
</dbReference>
<dbReference type="InterPro" id="IPR017853">
    <property type="entry name" value="GH"/>
</dbReference>
<dbReference type="RefSeq" id="WP_397558633.1">
    <property type="nucleotide sequence ID" value="NZ_JBIQWL010000018.1"/>
</dbReference>
<proteinExistence type="inferred from homology"/>
<evidence type="ECO:0000256" key="1">
    <source>
        <dbReference type="ARBA" id="ARBA00005336"/>
    </source>
</evidence>
<keyword evidence="2 5" id="KW-0378">Hydrolase</keyword>
<gene>
    <name evidence="5" type="ORF">ACH3VR_22775</name>
</gene>
<dbReference type="InterPro" id="IPR011658">
    <property type="entry name" value="PA14_dom"/>
</dbReference>
<dbReference type="InterPro" id="IPR013783">
    <property type="entry name" value="Ig-like_fold"/>
</dbReference>
<dbReference type="InterPro" id="IPR002772">
    <property type="entry name" value="Glyco_hydro_3_C"/>
</dbReference>
<evidence type="ECO:0000256" key="2">
    <source>
        <dbReference type="ARBA" id="ARBA00022801"/>
    </source>
</evidence>
<dbReference type="Gene3D" id="3.40.50.1700">
    <property type="entry name" value="Glycoside hydrolase family 3 C-terminal domain"/>
    <property type="match status" value="1"/>
</dbReference>
<dbReference type="GO" id="GO:0016787">
    <property type="term" value="F:hydrolase activity"/>
    <property type="evidence" value="ECO:0007669"/>
    <property type="project" value="UniProtKB-KW"/>
</dbReference>
<reference evidence="5 6" key="1">
    <citation type="submission" date="2024-09" db="EMBL/GenBank/DDBJ databases">
        <authorList>
            <person name="Pan X."/>
        </authorList>
    </citation>
    <scope>NUCLEOTIDE SEQUENCE [LARGE SCALE GENOMIC DNA]</scope>
    <source>
        <strain evidence="5 6">B2969</strain>
    </source>
</reference>
<dbReference type="InterPro" id="IPR036881">
    <property type="entry name" value="Glyco_hydro_3_C_sf"/>
</dbReference>
<feature type="region of interest" description="Disordered" evidence="3">
    <location>
        <begin position="846"/>
        <end position="865"/>
    </location>
</feature>
<dbReference type="Pfam" id="PF01915">
    <property type="entry name" value="Glyco_hydro_3_C"/>
    <property type="match status" value="1"/>
</dbReference>
<dbReference type="Proteomes" id="UP001610861">
    <property type="component" value="Unassembled WGS sequence"/>
</dbReference>
<dbReference type="PANTHER" id="PTHR42715:SF10">
    <property type="entry name" value="BETA-GLUCOSIDASE"/>
    <property type="match status" value="1"/>
</dbReference>
<organism evidence="5 6">
    <name type="scientific">Microbacterium alkaliflavum</name>
    <dbReference type="NCBI Taxonomy" id="3248839"/>
    <lineage>
        <taxon>Bacteria</taxon>
        <taxon>Bacillati</taxon>
        <taxon>Actinomycetota</taxon>
        <taxon>Actinomycetes</taxon>
        <taxon>Micrococcales</taxon>
        <taxon>Microbacteriaceae</taxon>
        <taxon>Microbacterium</taxon>
    </lineage>
</organism>
<feature type="domain" description="PA14" evidence="4">
    <location>
        <begin position="411"/>
        <end position="564"/>
    </location>
</feature>
<dbReference type="InterPro" id="IPR026891">
    <property type="entry name" value="Fn3-like"/>
</dbReference>
<dbReference type="SMART" id="SM01217">
    <property type="entry name" value="Fn3_like"/>
    <property type="match status" value="1"/>
</dbReference>
<dbReference type="Gene3D" id="3.20.20.300">
    <property type="entry name" value="Glycoside hydrolase, family 3, N-terminal domain"/>
    <property type="match status" value="1"/>
</dbReference>
<dbReference type="Gene3D" id="2.60.40.10">
    <property type="entry name" value="Immunoglobulins"/>
    <property type="match status" value="1"/>
</dbReference>
<dbReference type="Pfam" id="PF00933">
    <property type="entry name" value="Glyco_hydro_3"/>
    <property type="match status" value="1"/>
</dbReference>
<dbReference type="PANTHER" id="PTHR42715">
    <property type="entry name" value="BETA-GLUCOSIDASE"/>
    <property type="match status" value="1"/>
</dbReference>
<dbReference type="EMBL" id="JBIQWL010000018">
    <property type="protein sequence ID" value="MFH8253208.1"/>
    <property type="molecule type" value="Genomic_DNA"/>
</dbReference>
<comment type="caution">
    <text evidence="5">The sequence shown here is derived from an EMBL/GenBank/DDBJ whole genome shotgun (WGS) entry which is preliminary data.</text>
</comment>
<dbReference type="PROSITE" id="PS51820">
    <property type="entry name" value="PA14"/>
    <property type="match status" value="1"/>
</dbReference>
<evidence type="ECO:0000313" key="6">
    <source>
        <dbReference type="Proteomes" id="UP001610861"/>
    </source>
</evidence>
<name>A0ABW7QE68_9MICO</name>
<sequence>MDAAVPAHHRATLLLEAMSLEEKVDLMTGDVLEGVEGFSNAGIDRLGIPPLRMADAGSGLRRPPGYSAATALPSPLAITASWDRDLVDLHGRVLGEECYLLRHNVVLGPNADLARVPWWGRIGESVGEDPYLGAEMTRGAPAAIQRPGVMVTYKHPLVYNQETNRGGGQNSIVDERTIREVYGPPFHAAVQGGAVSMMSSFNRINGVYACENDDMQNKLLRDAYGFAGFLMADYLANHSLSPGNGLDMETPGLPIQPTFYAGNLLWAVQTGSISEAVVDRAVGRILWAMFTTGLFDAPLPDADLPVPYAEHAVIARQIEEAAITLLKNDAGVLPFGADVRSIAVIGADADIPSRLGGASYVTIPADSVGILQGLVNRAPDGVDVRWAPGADRLTSGDGIFVGGLPIPSAFTAERGVHTVYYGSDDLTSEVLGDRVDPDATYNVFGVINEFNDAVRLVVPQGTRSLRAETHLIVPVTGEYSFTLAGWGDARLWFDDVEVAHLDSPGIQGLVAMGPWTLEAGATHTIRLAFRVTEGRVGGLEPGAVQLGWTPPATVVHPDVVAAADLARESDVAVVWVRSRESEQQDSATLTLPRDQDALVRAVAAANPNTVVVLGTGLPALMPWTDDVPAIVHSYFGGQEQGHAVARVLFGDVNPSGKLPYTIARSEDQYDAIGISNPVRDERNLDVHYGEGLDIGYRGFERHGLQPRFAFGHGLSFTRFHYDSITVEPPLSDGTEPIRMRFTLTNVGDRAGAEVAQAYLAVPEGHGEPLKKLVGFEKVPLEPGESRDVEITLDPRDALHPLAYWDTAARLWRTISGTYTVHVGTSSQQLPLHATFRIQAKEGPGVGQGGTAYPYATKAQGEPTFA</sequence>
<dbReference type="Pfam" id="PF14310">
    <property type="entry name" value="Fn3-like"/>
    <property type="match status" value="1"/>
</dbReference>
<evidence type="ECO:0000259" key="4">
    <source>
        <dbReference type="PROSITE" id="PS51820"/>
    </source>
</evidence>
<dbReference type="Pfam" id="PF07691">
    <property type="entry name" value="PA14"/>
    <property type="match status" value="1"/>
</dbReference>
<dbReference type="SUPFAM" id="SSF51445">
    <property type="entry name" value="(Trans)glycosidases"/>
    <property type="match status" value="1"/>
</dbReference>
<dbReference type="InterPro" id="IPR037524">
    <property type="entry name" value="PA14/GLEYA"/>
</dbReference>
<dbReference type="PRINTS" id="PR00133">
    <property type="entry name" value="GLHYDRLASE3"/>
</dbReference>
<dbReference type="InterPro" id="IPR036962">
    <property type="entry name" value="Glyco_hydro_3_N_sf"/>
</dbReference>
<evidence type="ECO:0000313" key="5">
    <source>
        <dbReference type="EMBL" id="MFH8253208.1"/>
    </source>
</evidence>
<protein>
    <submittedName>
        <fullName evidence="5">Glycoside hydrolase family 3 protein</fullName>
    </submittedName>
</protein>
<evidence type="ECO:0000256" key="3">
    <source>
        <dbReference type="SAM" id="MobiDB-lite"/>
    </source>
</evidence>